<evidence type="ECO:0000256" key="1">
    <source>
        <dbReference type="SAM" id="MobiDB-lite"/>
    </source>
</evidence>
<feature type="region of interest" description="Disordered" evidence="1">
    <location>
        <begin position="1"/>
        <end position="98"/>
    </location>
</feature>
<keyword evidence="2" id="KW-1133">Transmembrane helix</keyword>
<keyword evidence="4" id="KW-1185">Reference proteome</keyword>
<accession>A0A418MR33</accession>
<feature type="compositionally biased region" description="Pro residues" evidence="1">
    <location>
        <begin position="39"/>
        <end position="60"/>
    </location>
</feature>
<comment type="caution">
    <text evidence="3">The sequence shown here is derived from an EMBL/GenBank/DDBJ whole genome shotgun (WGS) entry which is preliminary data.</text>
</comment>
<organism evidence="3 4">
    <name type="scientific">Micromonospora radicis</name>
    <dbReference type="NCBI Taxonomy" id="1894971"/>
    <lineage>
        <taxon>Bacteria</taxon>
        <taxon>Bacillati</taxon>
        <taxon>Actinomycetota</taxon>
        <taxon>Actinomycetes</taxon>
        <taxon>Micromonosporales</taxon>
        <taxon>Micromonosporaceae</taxon>
        <taxon>Micromonospora</taxon>
    </lineage>
</organism>
<keyword evidence="2" id="KW-0812">Transmembrane</keyword>
<feature type="transmembrane region" description="Helical" evidence="2">
    <location>
        <begin position="143"/>
        <end position="165"/>
    </location>
</feature>
<evidence type="ECO:0000313" key="4">
    <source>
        <dbReference type="Proteomes" id="UP000283832"/>
    </source>
</evidence>
<sequence>MPAPALPVWPPPTSPVGRRDEPSPASPGAAPRQSARPGLVPPAPPGPAPTRAAPPPPTPRTAPTQQPGGGPGDRQGTPTGRPEQAAKRPDGAGLSAYYSSDANNATVAFPAGEPENSGSLTGHILAQGWTESSAERSSSTLRVMIVMAVALCLLVAISVLVVLVANDALSGLTGGQAG</sequence>
<keyword evidence="2" id="KW-0472">Membrane</keyword>
<name>A0A418MR33_9ACTN</name>
<feature type="compositionally biased region" description="Pro residues" evidence="1">
    <location>
        <begin position="1"/>
        <end position="14"/>
    </location>
</feature>
<dbReference type="EMBL" id="QXEC01000021">
    <property type="protein sequence ID" value="RIV36116.1"/>
    <property type="molecule type" value="Genomic_DNA"/>
</dbReference>
<evidence type="ECO:0000313" key="3">
    <source>
        <dbReference type="EMBL" id="RIV36116.1"/>
    </source>
</evidence>
<proteinExistence type="predicted"/>
<protein>
    <submittedName>
        <fullName evidence="3">Uncharacterized protein</fullName>
    </submittedName>
</protein>
<dbReference type="Proteomes" id="UP000283832">
    <property type="component" value="Unassembled WGS sequence"/>
</dbReference>
<evidence type="ECO:0000256" key="2">
    <source>
        <dbReference type="SAM" id="Phobius"/>
    </source>
</evidence>
<dbReference type="OrthoDB" id="3405841at2"/>
<dbReference type="AlphaFoldDB" id="A0A418MR33"/>
<gene>
    <name evidence="3" type="ORF">D2L64_20070</name>
</gene>
<reference evidence="3 4" key="1">
    <citation type="submission" date="2018-08" db="EMBL/GenBank/DDBJ databases">
        <title>Jishengella sp. nov., isolated from a root of Azadirachta indica A. Juss. var. siamensis Valenton.</title>
        <authorList>
            <person name="Kuncharoen N."/>
            <person name="Tanasupawat S."/>
            <person name="Kudo T."/>
            <person name="Ohkuma M."/>
        </authorList>
    </citation>
    <scope>NUCLEOTIDE SEQUENCE [LARGE SCALE GENOMIC DNA]</scope>
    <source>
        <strain evidence="3 4">AZ1-13</strain>
    </source>
</reference>
<dbReference type="RefSeq" id="WP_119578759.1">
    <property type="nucleotide sequence ID" value="NZ_QXEC01000021.1"/>
</dbReference>